<dbReference type="Proteomes" id="UP000001304">
    <property type="component" value="Chromosome"/>
</dbReference>
<gene>
    <name evidence="1" type="ordered locus">Igag_0924</name>
</gene>
<dbReference type="KEGG" id="iag:Igag_0924"/>
<dbReference type="HOGENOM" id="CLU_1954633_0_0_2"/>
<dbReference type="EMBL" id="CP002098">
    <property type="protein sequence ID" value="ADM27740.1"/>
    <property type="molecule type" value="Genomic_DNA"/>
</dbReference>
<dbReference type="BioCyc" id="IAGG583356:GHAH-907-MONOMER"/>
<reference evidence="1 2" key="1">
    <citation type="journal article" date="2010" name="Stand. Genomic Sci.">
        <title>Complete genome sequence of Ignisphaera aggregans type strain (AQ1.S1).</title>
        <authorList>
            <person name="Goker M."/>
            <person name="Held B."/>
            <person name="Lapidus A."/>
            <person name="Nolan M."/>
            <person name="Spring S."/>
            <person name="Yasawong M."/>
            <person name="Lucas S."/>
            <person name="Glavina Del Rio T."/>
            <person name="Tice H."/>
            <person name="Cheng J.F."/>
            <person name="Goodwin L."/>
            <person name="Tapia R."/>
            <person name="Pitluck S."/>
            <person name="Liolios K."/>
            <person name="Ivanova N."/>
            <person name="Mavromatis K."/>
            <person name="Mikhailova N."/>
            <person name="Pati A."/>
            <person name="Chen A."/>
            <person name="Palaniappan K."/>
            <person name="Brambilla E."/>
            <person name="Land M."/>
            <person name="Hauser L."/>
            <person name="Chang Y.J."/>
            <person name="Jeffries C.D."/>
            <person name="Brettin T."/>
            <person name="Detter J.C."/>
            <person name="Han C."/>
            <person name="Rohde M."/>
            <person name="Sikorski J."/>
            <person name="Woyke T."/>
            <person name="Bristow J."/>
            <person name="Eisen J.A."/>
            <person name="Markowitz V."/>
            <person name="Hugenholtz P."/>
            <person name="Kyrpides N.C."/>
            <person name="Klenk H.P."/>
        </authorList>
    </citation>
    <scope>NUCLEOTIDE SEQUENCE [LARGE SCALE GENOMIC DNA]</scope>
    <source>
        <strain evidence="2">DSM 17230 / JCM 13409 / AQ1.S1</strain>
    </source>
</reference>
<proteinExistence type="predicted"/>
<keyword evidence="2" id="KW-1185">Reference proteome</keyword>
<dbReference type="AlphaFoldDB" id="E0STX4"/>
<organism evidence="1 2">
    <name type="scientific">Ignisphaera aggregans (strain DSM 17230 / JCM 13409 / AQ1.S1)</name>
    <dbReference type="NCBI Taxonomy" id="583356"/>
    <lineage>
        <taxon>Archaea</taxon>
        <taxon>Thermoproteota</taxon>
        <taxon>Thermoprotei</taxon>
        <taxon>Desulfurococcales</taxon>
        <taxon>Desulfurococcaceae</taxon>
        <taxon>Ignisphaera</taxon>
    </lineage>
</organism>
<accession>E0STX4</accession>
<evidence type="ECO:0000313" key="2">
    <source>
        <dbReference type="Proteomes" id="UP000001304"/>
    </source>
</evidence>
<evidence type="ECO:0000313" key="1">
    <source>
        <dbReference type="EMBL" id="ADM27740.1"/>
    </source>
</evidence>
<protein>
    <submittedName>
        <fullName evidence="1">Uncharacterized protein</fullName>
    </submittedName>
</protein>
<sequence>MTIIMCIHIFISKNKPNTPSKIMARYLTVSILLEMFFSGIVPIPTYIQNTPSPISPSSRLEIHSKKNKMEYIVDRVRALPVHIINASPFGSFVRQSLCRGTIRPAYTSLYVIRRVQLGSRVISILPLA</sequence>
<name>E0STX4_IGNAA</name>